<dbReference type="EMBL" id="JAACFV010000016">
    <property type="protein sequence ID" value="KAF7511892.1"/>
    <property type="molecule type" value="Genomic_DNA"/>
</dbReference>
<dbReference type="AlphaFoldDB" id="A0A8H7APL1"/>
<organism evidence="1 2">
    <name type="scientific">Endocarpon pusillum</name>
    <dbReference type="NCBI Taxonomy" id="364733"/>
    <lineage>
        <taxon>Eukaryota</taxon>
        <taxon>Fungi</taxon>
        <taxon>Dikarya</taxon>
        <taxon>Ascomycota</taxon>
        <taxon>Pezizomycotina</taxon>
        <taxon>Eurotiomycetes</taxon>
        <taxon>Chaetothyriomycetidae</taxon>
        <taxon>Verrucariales</taxon>
        <taxon>Verrucariaceae</taxon>
        <taxon>Endocarpon</taxon>
    </lineage>
</organism>
<gene>
    <name evidence="1" type="ORF">GJ744_003125</name>
</gene>
<sequence length="74" mass="7674">MLAGGMLDDFDEGARLSREGVGFVSNLEVIEDDELLSELMGEEGAADEAAPDCEVAKTDPAGFVEVVGVGLDLS</sequence>
<evidence type="ECO:0000313" key="2">
    <source>
        <dbReference type="Proteomes" id="UP000606974"/>
    </source>
</evidence>
<keyword evidence="2" id="KW-1185">Reference proteome</keyword>
<proteinExistence type="predicted"/>
<name>A0A8H7APL1_9EURO</name>
<protein>
    <submittedName>
        <fullName evidence="1">Uncharacterized protein</fullName>
    </submittedName>
</protein>
<evidence type="ECO:0000313" key="1">
    <source>
        <dbReference type="EMBL" id="KAF7511892.1"/>
    </source>
</evidence>
<reference evidence="1" key="1">
    <citation type="submission" date="2020-02" db="EMBL/GenBank/DDBJ databases">
        <authorList>
            <person name="Palmer J.M."/>
        </authorList>
    </citation>
    <scope>NUCLEOTIDE SEQUENCE</scope>
    <source>
        <strain evidence="1">EPUS1.4</strain>
        <tissue evidence="1">Thallus</tissue>
    </source>
</reference>
<accession>A0A8H7APL1</accession>
<dbReference type="Proteomes" id="UP000606974">
    <property type="component" value="Unassembled WGS sequence"/>
</dbReference>
<comment type="caution">
    <text evidence="1">The sequence shown here is derived from an EMBL/GenBank/DDBJ whole genome shotgun (WGS) entry which is preliminary data.</text>
</comment>